<dbReference type="Pfam" id="PF13585">
    <property type="entry name" value="CHU_C"/>
    <property type="match status" value="1"/>
</dbReference>
<dbReference type="InterPro" id="IPR013517">
    <property type="entry name" value="FG-GAP"/>
</dbReference>
<dbReference type="Pfam" id="PF13517">
    <property type="entry name" value="FG-GAP_3"/>
    <property type="match status" value="4"/>
</dbReference>
<dbReference type="Gene3D" id="2.130.10.130">
    <property type="entry name" value="Integrin alpha, N-terminal"/>
    <property type="match status" value="2"/>
</dbReference>
<protein>
    <submittedName>
        <fullName evidence="4">VCBS repeat-containing protein</fullName>
    </submittedName>
</protein>
<evidence type="ECO:0000256" key="1">
    <source>
        <dbReference type="ARBA" id="ARBA00022729"/>
    </source>
</evidence>
<comment type="caution">
    <text evidence="4">The sequence shown here is derived from an EMBL/GenBank/DDBJ whole genome shotgun (WGS) entry which is preliminary data.</text>
</comment>
<sequence>MFRLYPFRCQWLPVGLLLPQAALAQLPAITSVVPAANFLAAPASGPVAVTFNQPLLNTSAGSLKVFSSLRGGQRAQGAAAAVVSGNALRFSPGSAPFSPGETVSYTVTRGASSSNGALAQPRVGQFTVAVGGGNGTFAPGSDPASGFQPITVAVGDVDGDGDLDFVTANFRGPISVRLNNGSGTFGPGRDVSVSGNVRSVTLGDVDGDGDLDLLAPDYSDDTGTSVSVRFNNGQGVFSGTQSVFVNTGSYGLALGDVDGDGDLDLLTANGRSNSVSIRFNDGQGSFGGSQNVAAGSNPHNVVVGDVDADGDLDYLVANSNSSTVSIGFNDGRGNFSAGSFVSVAANPFGLAVGDVDGDGDLDLLSSSPNANGAISVRLNNGTGTFGGGQDVATNNISGYGAFSVTLGDVDGDGDLDFLASNANGGGPGSVLIGLNNGKGIFSAGQSVSVGRATQGVAVGDVDGDGDLDILSANSNDNNVSIRLNRSGSAGTGTGTNPALASLLPNIITPNNDRHNDLFVIDEPDRGPWALTVYTRWGQRVYHSPNYQNDWGADSPGGTYFYLLQPADGGPARKGWVEVVR</sequence>
<proteinExistence type="predicted"/>
<feature type="chain" id="PRO_5045521868" evidence="2">
    <location>
        <begin position="25"/>
        <end position="580"/>
    </location>
</feature>
<feature type="domain" description="SbsA Ig-like" evidence="3">
    <location>
        <begin position="27"/>
        <end position="127"/>
    </location>
</feature>
<dbReference type="PANTHER" id="PTHR46580">
    <property type="entry name" value="SENSOR KINASE-RELATED"/>
    <property type="match status" value="1"/>
</dbReference>
<keyword evidence="5" id="KW-1185">Reference proteome</keyword>
<evidence type="ECO:0000259" key="3">
    <source>
        <dbReference type="Pfam" id="PF13205"/>
    </source>
</evidence>
<dbReference type="InterPro" id="IPR028994">
    <property type="entry name" value="Integrin_alpha_N"/>
</dbReference>
<dbReference type="EMBL" id="JACXAC010000001">
    <property type="protein sequence ID" value="MBD2721156.1"/>
    <property type="molecule type" value="Genomic_DNA"/>
</dbReference>
<dbReference type="InterPro" id="IPR032812">
    <property type="entry name" value="SbsA_Ig"/>
</dbReference>
<gene>
    <name evidence="4" type="ORF">IC234_03380</name>
</gene>
<dbReference type="Proteomes" id="UP000606003">
    <property type="component" value="Unassembled WGS sequence"/>
</dbReference>
<evidence type="ECO:0000256" key="2">
    <source>
        <dbReference type="SAM" id="SignalP"/>
    </source>
</evidence>
<dbReference type="SUPFAM" id="SSF69318">
    <property type="entry name" value="Integrin alpha N-terminal domain"/>
    <property type="match status" value="1"/>
</dbReference>
<dbReference type="Pfam" id="PF13205">
    <property type="entry name" value="Big_5"/>
    <property type="match status" value="1"/>
</dbReference>
<name>A0ABR8JQS3_9BACT</name>
<evidence type="ECO:0000313" key="4">
    <source>
        <dbReference type="EMBL" id="MBD2721156.1"/>
    </source>
</evidence>
<dbReference type="RefSeq" id="WP_190922414.1">
    <property type="nucleotide sequence ID" value="NZ_JACXAC010000001.1"/>
</dbReference>
<accession>A0ABR8JQS3</accession>
<reference evidence="4 5" key="1">
    <citation type="submission" date="2020-09" db="EMBL/GenBank/DDBJ databases">
        <authorList>
            <person name="Kim M.K."/>
        </authorList>
    </citation>
    <scope>NUCLEOTIDE SEQUENCE [LARGE SCALE GENOMIC DNA]</scope>
    <source>
        <strain evidence="4 5">BT189</strain>
    </source>
</reference>
<organism evidence="4 5">
    <name type="scientific">Hymenobacter armeniacus</name>
    <dbReference type="NCBI Taxonomy" id="2771358"/>
    <lineage>
        <taxon>Bacteria</taxon>
        <taxon>Pseudomonadati</taxon>
        <taxon>Bacteroidota</taxon>
        <taxon>Cytophagia</taxon>
        <taxon>Cytophagales</taxon>
        <taxon>Hymenobacteraceae</taxon>
        <taxon>Hymenobacter</taxon>
    </lineage>
</organism>
<evidence type="ECO:0000313" key="5">
    <source>
        <dbReference type="Proteomes" id="UP000606003"/>
    </source>
</evidence>
<keyword evidence="1 2" id="KW-0732">Signal</keyword>
<dbReference type="PANTHER" id="PTHR46580:SF2">
    <property type="entry name" value="MAM DOMAIN-CONTAINING PROTEIN"/>
    <property type="match status" value="1"/>
</dbReference>
<feature type="signal peptide" evidence="2">
    <location>
        <begin position="1"/>
        <end position="24"/>
    </location>
</feature>